<dbReference type="InterPro" id="IPR013611">
    <property type="entry name" value="Transp-assoc_OB_typ2"/>
</dbReference>
<dbReference type="SMART" id="SM00382">
    <property type="entry name" value="AAA"/>
    <property type="match status" value="1"/>
</dbReference>
<evidence type="ECO:0000256" key="1">
    <source>
        <dbReference type="ARBA" id="ARBA00022448"/>
    </source>
</evidence>
<dbReference type="STRING" id="714315.GCA_000516535_02142"/>
<organism evidence="5 6">
    <name type="scientific">Pseudoleptotrichia goodfellowii</name>
    <dbReference type="NCBI Taxonomy" id="157692"/>
    <lineage>
        <taxon>Bacteria</taxon>
        <taxon>Fusobacteriati</taxon>
        <taxon>Fusobacteriota</taxon>
        <taxon>Fusobacteriia</taxon>
        <taxon>Fusobacteriales</taxon>
        <taxon>Leptotrichiaceae</taxon>
        <taxon>Pseudoleptotrichia</taxon>
    </lineage>
</organism>
<dbReference type="Pfam" id="PF08402">
    <property type="entry name" value="TOBE_2"/>
    <property type="match status" value="1"/>
</dbReference>
<dbReference type="InterPro" id="IPR003593">
    <property type="entry name" value="AAA+_ATPase"/>
</dbReference>
<dbReference type="FunFam" id="3.40.50.300:FF:000133">
    <property type="entry name" value="Spermidine/putrescine import ATP-binding protein PotA"/>
    <property type="match status" value="1"/>
</dbReference>
<dbReference type="InterPro" id="IPR017871">
    <property type="entry name" value="ABC_transporter-like_CS"/>
</dbReference>
<gene>
    <name evidence="5" type="ORF">JCM16774_2147</name>
</gene>
<protein>
    <submittedName>
        <fullName evidence="5">ABC transporter, ATP-binding protein</fullName>
    </submittedName>
</protein>
<name>A0A510JD11_9FUSO</name>
<dbReference type="GO" id="GO:0022857">
    <property type="term" value="F:transmembrane transporter activity"/>
    <property type="evidence" value="ECO:0007669"/>
    <property type="project" value="InterPro"/>
</dbReference>
<dbReference type="RefSeq" id="WP_026738283.1">
    <property type="nucleotide sequence ID" value="NZ_AP019822.1"/>
</dbReference>
<dbReference type="GO" id="GO:0016887">
    <property type="term" value="F:ATP hydrolysis activity"/>
    <property type="evidence" value="ECO:0007669"/>
    <property type="project" value="InterPro"/>
</dbReference>
<dbReference type="GO" id="GO:0005524">
    <property type="term" value="F:ATP binding"/>
    <property type="evidence" value="ECO:0007669"/>
    <property type="project" value="UniProtKB-KW"/>
</dbReference>
<dbReference type="SUPFAM" id="SSF52540">
    <property type="entry name" value="P-loop containing nucleoside triphosphate hydrolases"/>
    <property type="match status" value="1"/>
</dbReference>
<dbReference type="InterPro" id="IPR050093">
    <property type="entry name" value="ABC_SmlMolc_Importer"/>
</dbReference>
<accession>A0A510JD11</accession>
<dbReference type="PROSITE" id="PS50893">
    <property type="entry name" value="ABC_TRANSPORTER_2"/>
    <property type="match status" value="1"/>
</dbReference>
<dbReference type="InterPro" id="IPR008995">
    <property type="entry name" value="Mo/tungstate-bd_C_term_dom"/>
</dbReference>
<dbReference type="AlphaFoldDB" id="A0A510JD11"/>
<dbReference type="OrthoDB" id="95612at2"/>
<keyword evidence="1" id="KW-0813">Transport</keyword>
<dbReference type="PANTHER" id="PTHR42781:SF4">
    <property type="entry name" value="SPERMIDINE_PUTRESCINE IMPORT ATP-BINDING PROTEIN POTA"/>
    <property type="match status" value="1"/>
</dbReference>
<dbReference type="InterPro" id="IPR003439">
    <property type="entry name" value="ABC_transporter-like_ATP-bd"/>
</dbReference>
<dbReference type="Gene3D" id="3.40.50.300">
    <property type="entry name" value="P-loop containing nucleotide triphosphate hydrolases"/>
    <property type="match status" value="1"/>
</dbReference>
<feature type="domain" description="ABC transporter" evidence="4">
    <location>
        <begin position="3"/>
        <end position="238"/>
    </location>
</feature>
<sequence length="334" mass="38314">MYLELKNLSKKYGENAVVDNFNINVEKGELISILGPSGCGKTTTLRMIAGFINPTGGHIFLSGEDITGFPPEIRPVSTVFQNYALFPHLTVYENIDYGLRYPLKVGEKLNKKQKKERIEKILELINLKDLEKRKIDQLSGGQQQRVALARSLVLEPKVLLLDEPLSNIDTKLRETVRNEIRKIQKKLGITMIFVTHDQEEAMSISDRIVVMNRGKIEQTGTPREIYRTPESVFVAEFIGKANIFRENGKTFMVRPENIRLSSEEINDELSGIAEITRKEYRGTVILYELENSKNKEINVITVSNNREYNIGEKIRYSADKKDLYEITSERKEEI</sequence>
<dbReference type="EMBL" id="AP019822">
    <property type="protein sequence ID" value="BBM37188.1"/>
    <property type="molecule type" value="Genomic_DNA"/>
</dbReference>
<dbReference type="PROSITE" id="PS00211">
    <property type="entry name" value="ABC_TRANSPORTER_1"/>
    <property type="match status" value="1"/>
</dbReference>
<dbReference type="Pfam" id="PF00005">
    <property type="entry name" value="ABC_tran"/>
    <property type="match status" value="1"/>
</dbReference>
<dbReference type="KEGG" id="lgo:JCM16774_2147"/>
<evidence type="ECO:0000259" key="4">
    <source>
        <dbReference type="PROSITE" id="PS50893"/>
    </source>
</evidence>
<dbReference type="InterPro" id="IPR027417">
    <property type="entry name" value="P-loop_NTPase"/>
</dbReference>
<evidence type="ECO:0000256" key="3">
    <source>
        <dbReference type="ARBA" id="ARBA00022840"/>
    </source>
</evidence>
<keyword evidence="3 5" id="KW-0067">ATP-binding</keyword>
<evidence type="ECO:0000256" key="2">
    <source>
        <dbReference type="ARBA" id="ARBA00022741"/>
    </source>
</evidence>
<keyword evidence="2" id="KW-0547">Nucleotide-binding</keyword>
<reference evidence="5 6" key="1">
    <citation type="submission" date="2019-07" db="EMBL/GenBank/DDBJ databases">
        <title>Complete Genome Sequence of Leptotrichia goodfellowii Strain JCM 16774.</title>
        <authorList>
            <person name="Watanabe S."/>
            <person name="Cui L."/>
        </authorList>
    </citation>
    <scope>NUCLEOTIDE SEQUENCE [LARGE SCALE GENOMIC DNA]</scope>
    <source>
        <strain evidence="5 6">JCM16774</strain>
    </source>
</reference>
<evidence type="ECO:0000313" key="6">
    <source>
        <dbReference type="Proteomes" id="UP000321606"/>
    </source>
</evidence>
<dbReference type="PANTHER" id="PTHR42781">
    <property type="entry name" value="SPERMIDINE/PUTRESCINE IMPORT ATP-BINDING PROTEIN POTA"/>
    <property type="match status" value="1"/>
</dbReference>
<dbReference type="Proteomes" id="UP000321606">
    <property type="component" value="Chromosome"/>
</dbReference>
<dbReference type="GO" id="GO:0043190">
    <property type="term" value="C:ATP-binding cassette (ABC) transporter complex"/>
    <property type="evidence" value="ECO:0007669"/>
    <property type="project" value="InterPro"/>
</dbReference>
<evidence type="ECO:0000313" key="5">
    <source>
        <dbReference type="EMBL" id="BBM37188.1"/>
    </source>
</evidence>
<dbReference type="SUPFAM" id="SSF50331">
    <property type="entry name" value="MOP-like"/>
    <property type="match status" value="1"/>
</dbReference>
<proteinExistence type="predicted"/>